<accession>A0A1E4T083</accession>
<evidence type="ECO:0008006" key="3">
    <source>
        <dbReference type="Google" id="ProtNLM"/>
    </source>
</evidence>
<dbReference type="InterPro" id="IPR052999">
    <property type="entry name" value="PTS1_Protein"/>
</dbReference>
<dbReference type="STRING" id="983967.A0A1E4T083"/>
<dbReference type="InterPro" id="IPR029032">
    <property type="entry name" value="AhpD-like"/>
</dbReference>
<dbReference type="EMBL" id="KV453853">
    <property type="protein sequence ID" value="ODV85163.1"/>
    <property type="molecule type" value="Genomic_DNA"/>
</dbReference>
<keyword evidence="2" id="KW-1185">Reference proteome</keyword>
<evidence type="ECO:0000313" key="2">
    <source>
        <dbReference type="Proteomes" id="UP000094801"/>
    </source>
</evidence>
<sequence>MTILTPQRMMHLANNKKLSNVWYLIATVTLTVCNQPQEIPNVYHYALHLNDQNVIPSIELYDKISTVVKHYDEIKSSGSPKGKIFNPYPASNHQELNRISAKFRESILKTSALSGLPKAINSLTVLRDTTPQDLIATDVNRPAINNFDDYLKEQERGKLFWKRIHNKISGRVINSMSTSYPDLWQYTIQNVYSPLLSYCGILSEQETSLIVISCLIPQDVNPQLKGHLKGAKNIGVDMETIDECREMVIEISQWCGVSWKSEIAKL</sequence>
<reference evidence="2" key="1">
    <citation type="submission" date="2016-04" db="EMBL/GenBank/DDBJ databases">
        <title>Comparative genomics of biotechnologically important yeasts.</title>
        <authorList>
            <consortium name="DOE Joint Genome Institute"/>
            <person name="Riley R."/>
            <person name="Haridas S."/>
            <person name="Wolfe K.H."/>
            <person name="Lopes M.R."/>
            <person name="Hittinger C.T."/>
            <person name="Goker M."/>
            <person name="Salamov A."/>
            <person name="Wisecaver J."/>
            <person name="Long T.M."/>
            <person name="Aerts A.L."/>
            <person name="Barry K."/>
            <person name="Choi C."/>
            <person name="Clum A."/>
            <person name="Coughlan A.Y."/>
            <person name="Deshpande S."/>
            <person name="Douglass A.P."/>
            <person name="Hanson S.J."/>
            <person name="Klenk H.-P."/>
            <person name="Labutti K."/>
            <person name="Lapidus A."/>
            <person name="Lindquist E."/>
            <person name="Lipzen A."/>
            <person name="Meier-Kolthoff J.P."/>
            <person name="Ohm R.A."/>
            <person name="Otillar R.P."/>
            <person name="Pangilinan J."/>
            <person name="Peng Y."/>
            <person name="Rokas A."/>
            <person name="Rosa C.A."/>
            <person name="Scheuner C."/>
            <person name="Sibirny A.A."/>
            <person name="Slot J.C."/>
            <person name="Stielow J.B."/>
            <person name="Sun H."/>
            <person name="Kurtzman C.P."/>
            <person name="Blackwell M."/>
            <person name="Grigoriev I.V."/>
            <person name="Jeffries T.W."/>
        </authorList>
    </citation>
    <scope>NUCLEOTIDE SEQUENCE [LARGE SCALE GENOMIC DNA]</scope>
    <source>
        <strain evidence="2">NRRL YB-2248</strain>
    </source>
</reference>
<proteinExistence type="predicted"/>
<organism evidence="1 2">
    <name type="scientific">[Candida] arabinofermentans NRRL YB-2248</name>
    <dbReference type="NCBI Taxonomy" id="983967"/>
    <lineage>
        <taxon>Eukaryota</taxon>
        <taxon>Fungi</taxon>
        <taxon>Dikarya</taxon>
        <taxon>Ascomycota</taxon>
        <taxon>Saccharomycotina</taxon>
        <taxon>Pichiomycetes</taxon>
        <taxon>Pichiales</taxon>
        <taxon>Pichiaceae</taxon>
        <taxon>Ogataea</taxon>
        <taxon>Ogataea/Candida clade</taxon>
    </lineage>
</organism>
<dbReference type="AlphaFoldDB" id="A0A1E4T083"/>
<dbReference type="OrthoDB" id="5537330at2759"/>
<dbReference type="PANTHER" id="PTHR28180">
    <property type="entry name" value="CONSERVED MITOCHONDRIAL PROTEIN-RELATED"/>
    <property type="match status" value="1"/>
</dbReference>
<dbReference type="Proteomes" id="UP000094801">
    <property type="component" value="Unassembled WGS sequence"/>
</dbReference>
<evidence type="ECO:0000313" key="1">
    <source>
        <dbReference type="EMBL" id="ODV85163.1"/>
    </source>
</evidence>
<gene>
    <name evidence="1" type="ORF">CANARDRAFT_28460</name>
</gene>
<dbReference type="PANTHER" id="PTHR28180:SF2">
    <property type="entry name" value="PEROXISOMAL PROTEIN 2"/>
    <property type="match status" value="1"/>
</dbReference>
<dbReference type="SUPFAM" id="SSF69118">
    <property type="entry name" value="AhpD-like"/>
    <property type="match status" value="1"/>
</dbReference>
<dbReference type="Gene3D" id="1.20.1290.10">
    <property type="entry name" value="AhpD-like"/>
    <property type="match status" value="1"/>
</dbReference>
<name>A0A1E4T083_9ASCO</name>
<protein>
    <recommendedName>
        <fullName evidence="3">Carboxymuconolactone decarboxylase-like domain-containing protein</fullName>
    </recommendedName>
</protein>